<name>A0A9W9G640_9EURO</name>
<dbReference type="EMBL" id="JAPQKI010000001">
    <property type="protein sequence ID" value="KAJ5112370.1"/>
    <property type="molecule type" value="Genomic_DNA"/>
</dbReference>
<dbReference type="GO" id="GO:0072330">
    <property type="term" value="P:monocarboxylic acid biosynthetic process"/>
    <property type="evidence" value="ECO:0007669"/>
    <property type="project" value="UniProtKB-ARBA"/>
</dbReference>
<dbReference type="Gene3D" id="3.40.50.1820">
    <property type="entry name" value="alpha/beta hydrolase"/>
    <property type="match status" value="1"/>
</dbReference>
<dbReference type="PANTHER" id="PTHR37017">
    <property type="entry name" value="AB HYDROLASE-1 DOMAIN-CONTAINING PROTEIN-RELATED"/>
    <property type="match status" value="1"/>
</dbReference>
<dbReference type="AlphaFoldDB" id="A0A9W9G640"/>
<protein>
    <submittedName>
        <fullName evidence="2">Alpha/beta-hydrolase</fullName>
    </submittedName>
</protein>
<dbReference type="Proteomes" id="UP001149074">
    <property type="component" value="Unassembled WGS sequence"/>
</dbReference>
<dbReference type="Pfam" id="PF12697">
    <property type="entry name" value="Abhydrolase_6"/>
    <property type="match status" value="1"/>
</dbReference>
<proteinExistence type="predicted"/>
<dbReference type="GO" id="GO:0017000">
    <property type="term" value="P:antibiotic biosynthetic process"/>
    <property type="evidence" value="ECO:0007669"/>
    <property type="project" value="UniProtKB-ARBA"/>
</dbReference>
<gene>
    <name evidence="2" type="ORF">N7532_000415</name>
</gene>
<evidence type="ECO:0000313" key="2">
    <source>
        <dbReference type="EMBL" id="KAJ5112370.1"/>
    </source>
</evidence>
<evidence type="ECO:0000259" key="1">
    <source>
        <dbReference type="Pfam" id="PF12697"/>
    </source>
</evidence>
<reference evidence="2" key="2">
    <citation type="journal article" date="2023" name="IMA Fungus">
        <title>Comparative genomic study of the Penicillium genus elucidates a diverse pangenome and 15 lateral gene transfer events.</title>
        <authorList>
            <person name="Petersen C."/>
            <person name="Sorensen T."/>
            <person name="Nielsen M.R."/>
            <person name="Sondergaard T.E."/>
            <person name="Sorensen J.L."/>
            <person name="Fitzpatrick D.A."/>
            <person name="Frisvad J.C."/>
            <person name="Nielsen K.L."/>
        </authorList>
    </citation>
    <scope>NUCLEOTIDE SEQUENCE</scope>
    <source>
        <strain evidence="2">IBT 30761</strain>
    </source>
</reference>
<dbReference type="InterPro" id="IPR052897">
    <property type="entry name" value="Sec-Metab_Biosynth_Hydrolase"/>
</dbReference>
<dbReference type="PANTHER" id="PTHR37017:SF11">
    <property type="entry name" value="ESTERASE_LIPASE_THIOESTERASE DOMAIN-CONTAINING PROTEIN"/>
    <property type="match status" value="1"/>
</dbReference>
<dbReference type="OrthoDB" id="1263307at2759"/>
<reference evidence="2" key="1">
    <citation type="submission" date="2022-11" db="EMBL/GenBank/DDBJ databases">
        <authorList>
            <person name="Petersen C."/>
        </authorList>
    </citation>
    <scope>NUCLEOTIDE SEQUENCE</scope>
    <source>
        <strain evidence="2">IBT 30761</strain>
    </source>
</reference>
<feature type="domain" description="AB hydrolase-1" evidence="1">
    <location>
        <begin position="8"/>
        <end position="239"/>
    </location>
</feature>
<dbReference type="GeneID" id="81351898"/>
<sequence length="257" mass="27955">MTSSKPIFVFVPGAWHTPDTFNAIRHLLNERGFESEAVANQSVGSADPSTGLHVDIAYTKSVLQRLTKQGRQIVVVTHSYGGIVGAGAVEGLGYTQRAQAGLPGGVIQVVWMAAFVTPKGKSVIDMLGGNWLPWMLLKNPDDGYCYSSEQETVFYQDMTPEAQQQAIANLKPHPKPSFLEKAVHEPWHEIPSFYLFCDKDQALPLQVQEAFAQALGNPGTYHADGSHSAFLSVPNQVADGLELSLKEGLEKSTVFAN</sequence>
<dbReference type="SUPFAM" id="SSF53474">
    <property type="entry name" value="alpha/beta-Hydrolases"/>
    <property type="match status" value="1"/>
</dbReference>
<dbReference type="InterPro" id="IPR029058">
    <property type="entry name" value="AB_hydrolase_fold"/>
</dbReference>
<dbReference type="RefSeq" id="XP_056480143.1">
    <property type="nucleotide sequence ID" value="XM_056612919.1"/>
</dbReference>
<accession>A0A9W9G640</accession>
<organism evidence="2 3">
    <name type="scientific">Penicillium argentinense</name>
    <dbReference type="NCBI Taxonomy" id="1131581"/>
    <lineage>
        <taxon>Eukaryota</taxon>
        <taxon>Fungi</taxon>
        <taxon>Dikarya</taxon>
        <taxon>Ascomycota</taxon>
        <taxon>Pezizomycotina</taxon>
        <taxon>Eurotiomycetes</taxon>
        <taxon>Eurotiomycetidae</taxon>
        <taxon>Eurotiales</taxon>
        <taxon>Aspergillaceae</taxon>
        <taxon>Penicillium</taxon>
    </lineage>
</organism>
<dbReference type="InterPro" id="IPR000073">
    <property type="entry name" value="AB_hydrolase_1"/>
</dbReference>
<keyword evidence="3" id="KW-1185">Reference proteome</keyword>
<evidence type="ECO:0000313" key="3">
    <source>
        <dbReference type="Proteomes" id="UP001149074"/>
    </source>
</evidence>
<comment type="caution">
    <text evidence="2">The sequence shown here is derived from an EMBL/GenBank/DDBJ whole genome shotgun (WGS) entry which is preliminary data.</text>
</comment>